<dbReference type="SUPFAM" id="SSF110997">
    <property type="entry name" value="Sporulation related repeat"/>
    <property type="match status" value="1"/>
</dbReference>
<keyword evidence="1" id="KW-1133">Transmembrane helix</keyword>
<gene>
    <name evidence="3" type="ORF">IOQ59_02980</name>
</gene>
<dbReference type="InterPro" id="IPR036680">
    <property type="entry name" value="SPOR-like_sf"/>
</dbReference>
<organism evidence="3 4">
    <name type="scientific">Pontibacterium sinense</name>
    <dbReference type="NCBI Taxonomy" id="2781979"/>
    <lineage>
        <taxon>Bacteria</taxon>
        <taxon>Pseudomonadati</taxon>
        <taxon>Pseudomonadota</taxon>
        <taxon>Gammaproteobacteria</taxon>
        <taxon>Oceanospirillales</taxon>
        <taxon>Oceanospirillaceae</taxon>
        <taxon>Pontibacterium</taxon>
    </lineage>
</organism>
<dbReference type="PANTHER" id="PTHR38687:SF1">
    <property type="entry name" value="CELL DIVISION PROTEIN DEDD"/>
    <property type="match status" value="1"/>
</dbReference>
<evidence type="ECO:0000313" key="4">
    <source>
        <dbReference type="Proteomes" id="UP000640333"/>
    </source>
</evidence>
<name>A0A8J7FK03_9GAMM</name>
<reference evidence="3" key="1">
    <citation type="submission" date="2020-10" db="EMBL/GenBank/DDBJ databases">
        <title>Bacterium isolated from coastal waters sediment.</title>
        <authorList>
            <person name="Chen R.-J."/>
            <person name="Lu D.-C."/>
            <person name="Zhu K.-L."/>
            <person name="Du Z.-J."/>
        </authorList>
    </citation>
    <scope>NUCLEOTIDE SEQUENCE</scope>
    <source>
        <strain evidence="3">N1Y112</strain>
    </source>
</reference>
<keyword evidence="1" id="KW-0472">Membrane</keyword>
<accession>A0A8J7FK03</accession>
<dbReference type="GO" id="GO:0042834">
    <property type="term" value="F:peptidoglycan binding"/>
    <property type="evidence" value="ECO:0007669"/>
    <property type="project" value="InterPro"/>
</dbReference>
<dbReference type="GO" id="GO:0032506">
    <property type="term" value="P:cytokinetic process"/>
    <property type="evidence" value="ECO:0007669"/>
    <property type="project" value="TreeGrafter"/>
</dbReference>
<dbReference type="GO" id="GO:0032153">
    <property type="term" value="C:cell division site"/>
    <property type="evidence" value="ECO:0007669"/>
    <property type="project" value="TreeGrafter"/>
</dbReference>
<dbReference type="EMBL" id="JADEYS010000002">
    <property type="protein sequence ID" value="MBE9396222.1"/>
    <property type="molecule type" value="Genomic_DNA"/>
</dbReference>
<sequence>MQEKLKYRLIGLFVIVLSAGILFPLFFNGDGYRERHLESAIPEVPLLPEVVAIEPQSITLPDTSEVAAPEEPRPVVKKSAELVKKIERKKPVISVDEDKPVLDKQGVPVAWTLQLATFSDEGNAKELRTQLIGAGHKVYTRKNGTLVKVYVGPDFQRSNLESLKTRLKKDLNLDGIIVRFSTR</sequence>
<dbReference type="AlphaFoldDB" id="A0A8J7FK03"/>
<dbReference type="PANTHER" id="PTHR38687">
    <property type="entry name" value="CELL DIVISION PROTEIN DEDD-RELATED"/>
    <property type="match status" value="1"/>
</dbReference>
<keyword evidence="1" id="KW-0812">Transmembrane</keyword>
<evidence type="ECO:0000259" key="2">
    <source>
        <dbReference type="PROSITE" id="PS51724"/>
    </source>
</evidence>
<feature type="domain" description="SPOR" evidence="2">
    <location>
        <begin position="105"/>
        <end position="180"/>
    </location>
</feature>
<comment type="caution">
    <text evidence="3">The sequence shown here is derived from an EMBL/GenBank/DDBJ whole genome shotgun (WGS) entry which is preliminary data.</text>
</comment>
<proteinExistence type="predicted"/>
<protein>
    <submittedName>
        <fullName evidence="3">SPOR domain-containing protein</fullName>
    </submittedName>
</protein>
<keyword evidence="4" id="KW-1185">Reference proteome</keyword>
<dbReference type="InterPro" id="IPR007730">
    <property type="entry name" value="SPOR-like_dom"/>
</dbReference>
<dbReference type="GO" id="GO:0030428">
    <property type="term" value="C:cell septum"/>
    <property type="evidence" value="ECO:0007669"/>
    <property type="project" value="TreeGrafter"/>
</dbReference>
<evidence type="ECO:0000313" key="3">
    <source>
        <dbReference type="EMBL" id="MBE9396222.1"/>
    </source>
</evidence>
<dbReference type="Proteomes" id="UP000640333">
    <property type="component" value="Unassembled WGS sequence"/>
</dbReference>
<dbReference type="Gene3D" id="3.30.70.1070">
    <property type="entry name" value="Sporulation related repeat"/>
    <property type="match status" value="1"/>
</dbReference>
<dbReference type="Pfam" id="PF05036">
    <property type="entry name" value="SPOR"/>
    <property type="match status" value="1"/>
</dbReference>
<dbReference type="InterPro" id="IPR052521">
    <property type="entry name" value="Cell_div_SPOR-domain"/>
</dbReference>
<dbReference type="PROSITE" id="PS51724">
    <property type="entry name" value="SPOR"/>
    <property type="match status" value="1"/>
</dbReference>
<evidence type="ECO:0000256" key="1">
    <source>
        <dbReference type="SAM" id="Phobius"/>
    </source>
</evidence>
<feature type="transmembrane region" description="Helical" evidence="1">
    <location>
        <begin position="7"/>
        <end position="27"/>
    </location>
</feature>